<dbReference type="InterPro" id="IPR051563">
    <property type="entry name" value="Glycosyl_Hydrolase_51"/>
</dbReference>
<gene>
    <name evidence="2" type="ORF">E1202_13635</name>
</gene>
<dbReference type="AlphaFoldDB" id="A0A4R5BP04"/>
<keyword evidence="3" id="KW-1185">Reference proteome</keyword>
<keyword evidence="1" id="KW-0732">Signal</keyword>
<evidence type="ECO:0000256" key="1">
    <source>
        <dbReference type="SAM" id="SignalP"/>
    </source>
</evidence>
<name>A0A4R5BP04_9PSEU</name>
<accession>A0A4R5BP04</accession>
<dbReference type="PANTHER" id="PTHR31776:SF26">
    <property type="entry name" value="SECRETED ARABINOSIDASE"/>
    <property type="match status" value="1"/>
</dbReference>
<protein>
    <submittedName>
        <fullName evidence="2">Uncharacterized protein</fullName>
    </submittedName>
</protein>
<organism evidence="2 3">
    <name type="scientific">Saccharopolyspora karakumensis</name>
    <dbReference type="NCBI Taxonomy" id="2530386"/>
    <lineage>
        <taxon>Bacteria</taxon>
        <taxon>Bacillati</taxon>
        <taxon>Actinomycetota</taxon>
        <taxon>Actinomycetes</taxon>
        <taxon>Pseudonocardiales</taxon>
        <taxon>Pseudonocardiaceae</taxon>
        <taxon>Saccharopolyspora</taxon>
    </lineage>
</organism>
<feature type="chain" id="PRO_5020445418" evidence="1">
    <location>
        <begin position="39"/>
        <end position="102"/>
    </location>
</feature>
<sequence length="102" mass="11150">MARDVPRPSRRSRMRPRAVPAVRLLLATALIAPNAASAQDSVYTLTVDPNATGPIVDDTMYGIFYEDINRAADGGLYAELVQNRAFEYDPADNTDHVPLTST</sequence>
<reference evidence="2 3" key="1">
    <citation type="submission" date="2019-03" db="EMBL/GenBank/DDBJ databases">
        <title>Draft genome sequences of novel Actinobacteria.</title>
        <authorList>
            <person name="Sahin N."/>
            <person name="Ay H."/>
            <person name="Saygin H."/>
        </authorList>
    </citation>
    <scope>NUCLEOTIDE SEQUENCE [LARGE SCALE GENOMIC DNA]</scope>
    <source>
        <strain evidence="2 3">5K548</strain>
    </source>
</reference>
<feature type="signal peptide" evidence="1">
    <location>
        <begin position="1"/>
        <end position="38"/>
    </location>
</feature>
<dbReference type="GO" id="GO:0046556">
    <property type="term" value="F:alpha-L-arabinofuranosidase activity"/>
    <property type="evidence" value="ECO:0007669"/>
    <property type="project" value="TreeGrafter"/>
</dbReference>
<evidence type="ECO:0000313" key="3">
    <source>
        <dbReference type="Proteomes" id="UP000294723"/>
    </source>
</evidence>
<proteinExistence type="predicted"/>
<dbReference type="EMBL" id="SMLA01000016">
    <property type="protein sequence ID" value="TDD88611.1"/>
    <property type="molecule type" value="Genomic_DNA"/>
</dbReference>
<comment type="caution">
    <text evidence="2">The sequence shown here is derived from an EMBL/GenBank/DDBJ whole genome shotgun (WGS) entry which is preliminary data.</text>
</comment>
<evidence type="ECO:0000313" key="2">
    <source>
        <dbReference type="EMBL" id="TDD88611.1"/>
    </source>
</evidence>
<dbReference type="RefSeq" id="WP_132683419.1">
    <property type="nucleotide sequence ID" value="NZ_SMLA01000016.1"/>
</dbReference>
<dbReference type="Proteomes" id="UP000294723">
    <property type="component" value="Unassembled WGS sequence"/>
</dbReference>
<dbReference type="PANTHER" id="PTHR31776">
    <property type="entry name" value="ALPHA-L-ARABINOFURANOSIDASE 1"/>
    <property type="match status" value="1"/>
</dbReference>